<evidence type="ECO:0008006" key="5">
    <source>
        <dbReference type="Google" id="ProtNLM"/>
    </source>
</evidence>
<gene>
    <name evidence="3" type="ORF">NSK_006282</name>
</gene>
<feature type="region of interest" description="Disordered" evidence="1">
    <location>
        <begin position="242"/>
        <end position="320"/>
    </location>
</feature>
<evidence type="ECO:0000313" key="4">
    <source>
        <dbReference type="Proteomes" id="UP000355283"/>
    </source>
</evidence>
<dbReference type="OrthoDB" id="10322006at2759"/>
<evidence type="ECO:0000313" key="3">
    <source>
        <dbReference type="EMBL" id="TFJ82371.1"/>
    </source>
</evidence>
<sequence>MALPSFLVCQVAFTMLLASMAPTTAYRPPAPQKSTSFLRSRASYLQHSWGQALLVGGVGVAAPTLLGLPKPSAALVDIGLRKQYVDPTELWQVEYPVGWYVSRRDPSPQNEAPAGLMKASSTVLVVADYSTGATASVVKTNLASLVKEGMGWGTLMPQFGGLGTVEKFEDILEGRGVATLLMRDRDGQLKASAMAPPQMNRALDTDMSVNDGFLSRLTACSPEGGVMEFEVRTPVNRIPGSAGAAMRGGAGGGTGGGAGGGTGGGTGGGRSPTRGRPLKEVSDVWSAIEDASPIERRASPSSESVSTTRKPSPPTLIRQQADVRLSKAKAYLRADGSVLTAWVSANRSSWEDPDASARLDAILASFDVAPR</sequence>
<dbReference type="EMBL" id="SDOX01000113">
    <property type="protein sequence ID" value="TFJ82371.1"/>
    <property type="molecule type" value="Genomic_DNA"/>
</dbReference>
<feature type="compositionally biased region" description="Polar residues" evidence="1">
    <location>
        <begin position="299"/>
        <end position="310"/>
    </location>
</feature>
<dbReference type="AlphaFoldDB" id="A0A4D9CT30"/>
<evidence type="ECO:0000256" key="2">
    <source>
        <dbReference type="SAM" id="SignalP"/>
    </source>
</evidence>
<feature type="compositionally biased region" description="Gly residues" evidence="1">
    <location>
        <begin position="246"/>
        <end position="270"/>
    </location>
</feature>
<comment type="caution">
    <text evidence="3">The sequence shown here is derived from an EMBL/GenBank/DDBJ whole genome shotgun (WGS) entry which is preliminary data.</text>
</comment>
<feature type="chain" id="PRO_5020031788" description="PsbP C-terminal domain-containing protein" evidence="2">
    <location>
        <begin position="26"/>
        <end position="371"/>
    </location>
</feature>
<reference evidence="3 4" key="1">
    <citation type="submission" date="2019-01" db="EMBL/GenBank/DDBJ databases">
        <title>Nuclear Genome Assembly of the Microalgal Biofuel strain Nannochloropsis salina CCMP1776.</title>
        <authorList>
            <person name="Hovde B."/>
        </authorList>
    </citation>
    <scope>NUCLEOTIDE SEQUENCE [LARGE SCALE GENOMIC DNA]</scope>
    <source>
        <strain evidence="3 4">CCMP1776</strain>
    </source>
</reference>
<organism evidence="3 4">
    <name type="scientific">Nannochloropsis salina CCMP1776</name>
    <dbReference type="NCBI Taxonomy" id="1027361"/>
    <lineage>
        <taxon>Eukaryota</taxon>
        <taxon>Sar</taxon>
        <taxon>Stramenopiles</taxon>
        <taxon>Ochrophyta</taxon>
        <taxon>Eustigmatophyceae</taxon>
        <taxon>Eustigmatales</taxon>
        <taxon>Monodopsidaceae</taxon>
        <taxon>Microchloropsis</taxon>
        <taxon>Microchloropsis salina</taxon>
    </lineage>
</organism>
<protein>
    <recommendedName>
        <fullName evidence="5">PsbP C-terminal domain-containing protein</fullName>
    </recommendedName>
</protein>
<name>A0A4D9CT30_9STRA</name>
<feature type="signal peptide" evidence="2">
    <location>
        <begin position="1"/>
        <end position="25"/>
    </location>
</feature>
<accession>A0A4D9CT30</accession>
<dbReference type="Proteomes" id="UP000355283">
    <property type="component" value="Unassembled WGS sequence"/>
</dbReference>
<keyword evidence="2" id="KW-0732">Signal</keyword>
<proteinExistence type="predicted"/>
<evidence type="ECO:0000256" key="1">
    <source>
        <dbReference type="SAM" id="MobiDB-lite"/>
    </source>
</evidence>
<keyword evidence="4" id="KW-1185">Reference proteome</keyword>